<dbReference type="VEuPathDB" id="VectorBase:GPAI020145"/>
<sequence>MNHSDKPKERKHLKQKVRGQRPCVGIYTRGLLLASPDCGPKQFRETWRNEEKSNSLHGIWDNLFPQGPAVFSLDNRYLLMGYFQSSGRAMQAHCKLAVEAEDVEENEQEEHDRVQDEPLQLKQQSFDGNTRIFPFFHSGLHFQLKLERNCHTSGTLLTLRYSHMHSHSVTTTKQFHKRTSCYVWPRFRGFCLSPFALLLLCSKLRSTPSTQHNYKQHIHVLSKEREKLYEKL</sequence>
<reference evidence="1" key="2">
    <citation type="submission" date="2020-05" db="UniProtKB">
        <authorList>
            <consortium name="EnsemblMetazoa"/>
        </authorList>
    </citation>
    <scope>IDENTIFICATION</scope>
    <source>
        <strain evidence="1">IAEA</strain>
    </source>
</reference>
<name>A0A1A9ZNJ0_GLOPL</name>
<accession>A0A1A9ZNJ0</accession>
<reference evidence="2" key="1">
    <citation type="submission" date="2014-03" db="EMBL/GenBank/DDBJ databases">
        <authorList>
            <person name="Aksoy S."/>
            <person name="Warren W."/>
            <person name="Wilson R.K."/>
        </authorList>
    </citation>
    <scope>NUCLEOTIDE SEQUENCE [LARGE SCALE GENOMIC DNA]</scope>
    <source>
        <strain evidence="2">IAEA</strain>
    </source>
</reference>
<evidence type="ECO:0000313" key="2">
    <source>
        <dbReference type="Proteomes" id="UP000092445"/>
    </source>
</evidence>
<keyword evidence="2" id="KW-1185">Reference proteome</keyword>
<dbReference type="EnsemblMetazoa" id="GPAI020145-RA">
    <property type="protein sequence ID" value="GPAI020145-PA"/>
    <property type="gene ID" value="GPAI020145"/>
</dbReference>
<dbReference type="STRING" id="7398.A0A1A9ZNJ0"/>
<evidence type="ECO:0000313" key="1">
    <source>
        <dbReference type="EnsemblMetazoa" id="GPAI020145-PA"/>
    </source>
</evidence>
<protein>
    <submittedName>
        <fullName evidence="1">Uncharacterized protein</fullName>
    </submittedName>
</protein>
<dbReference type="AlphaFoldDB" id="A0A1A9ZNJ0"/>
<proteinExistence type="predicted"/>
<organism evidence="1 2">
    <name type="scientific">Glossina pallidipes</name>
    <name type="common">Tsetse fly</name>
    <dbReference type="NCBI Taxonomy" id="7398"/>
    <lineage>
        <taxon>Eukaryota</taxon>
        <taxon>Metazoa</taxon>
        <taxon>Ecdysozoa</taxon>
        <taxon>Arthropoda</taxon>
        <taxon>Hexapoda</taxon>
        <taxon>Insecta</taxon>
        <taxon>Pterygota</taxon>
        <taxon>Neoptera</taxon>
        <taxon>Endopterygota</taxon>
        <taxon>Diptera</taxon>
        <taxon>Brachycera</taxon>
        <taxon>Muscomorpha</taxon>
        <taxon>Hippoboscoidea</taxon>
        <taxon>Glossinidae</taxon>
        <taxon>Glossina</taxon>
    </lineage>
</organism>
<dbReference type="Proteomes" id="UP000092445">
    <property type="component" value="Unassembled WGS sequence"/>
</dbReference>